<evidence type="ECO:0000259" key="7">
    <source>
        <dbReference type="Pfam" id="PF09335"/>
    </source>
</evidence>
<evidence type="ECO:0000256" key="5">
    <source>
        <dbReference type="ARBA" id="ARBA00023136"/>
    </source>
</evidence>
<dbReference type="InterPro" id="IPR032816">
    <property type="entry name" value="VTT_dom"/>
</dbReference>
<feature type="transmembrane region" description="Helical" evidence="6">
    <location>
        <begin position="50"/>
        <end position="71"/>
    </location>
</feature>
<keyword evidence="2" id="KW-1003">Cell membrane</keyword>
<proteinExistence type="predicted"/>
<evidence type="ECO:0000256" key="3">
    <source>
        <dbReference type="ARBA" id="ARBA00022692"/>
    </source>
</evidence>
<feature type="transmembrane region" description="Helical" evidence="6">
    <location>
        <begin position="12"/>
        <end position="30"/>
    </location>
</feature>
<keyword evidence="3 6" id="KW-0812">Transmembrane</keyword>
<dbReference type="Proteomes" id="UP000306340">
    <property type="component" value="Unassembled WGS sequence"/>
</dbReference>
<evidence type="ECO:0000313" key="9">
    <source>
        <dbReference type="Proteomes" id="UP000306340"/>
    </source>
</evidence>
<dbReference type="RefSeq" id="WP_136794295.1">
    <property type="nucleotide sequence ID" value="NZ_SWAU01000319.1"/>
</dbReference>
<dbReference type="AlphaFoldDB" id="A0A4V5NNA5"/>
<evidence type="ECO:0000256" key="6">
    <source>
        <dbReference type="SAM" id="Phobius"/>
    </source>
</evidence>
<evidence type="ECO:0000256" key="1">
    <source>
        <dbReference type="ARBA" id="ARBA00004651"/>
    </source>
</evidence>
<feature type="transmembrane region" description="Helical" evidence="6">
    <location>
        <begin position="168"/>
        <end position="190"/>
    </location>
</feature>
<protein>
    <submittedName>
        <fullName evidence="8">DedA family protein</fullName>
    </submittedName>
</protein>
<organism evidence="8 9">
    <name type="scientific">Cereibacter changlensis</name>
    <dbReference type="NCBI Taxonomy" id="402884"/>
    <lineage>
        <taxon>Bacteria</taxon>
        <taxon>Pseudomonadati</taxon>
        <taxon>Pseudomonadota</taxon>
        <taxon>Alphaproteobacteria</taxon>
        <taxon>Rhodobacterales</taxon>
        <taxon>Paracoccaceae</taxon>
        <taxon>Cereibacter</taxon>
    </lineage>
</organism>
<comment type="caution">
    <text evidence="8">The sequence shown here is derived from an EMBL/GenBank/DDBJ whole genome shotgun (WGS) entry which is preliminary data.</text>
</comment>
<dbReference type="InterPro" id="IPR051311">
    <property type="entry name" value="DedA_domain"/>
</dbReference>
<comment type="subcellular location">
    <subcellularLocation>
        <location evidence="1">Cell membrane</location>
        <topology evidence="1">Multi-pass membrane protein</topology>
    </subcellularLocation>
</comment>
<dbReference type="PANTHER" id="PTHR42709">
    <property type="entry name" value="ALKALINE PHOSPHATASE LIKE PROTEIN"/>
    <property type="match status" value="1"/>
</dbReference>
<gene>
    <name evidence="8" type="ORF">FAZ78_21475</name>
</gene>
<sequence length="203" mass="22245">MFDWITGLIESIGALGVALLMLLENVFPPIPSELVMPLAGFIAAGGGASLWVMILAGTVGAVAGALFWYWVGRRLGARRLRALARRHGRWMAVSPEDIDKGNDWFARHGAAAVLIGRMIPTVRTFVSVPAGVARMPLWRFTFYTTLGSAFWVTLLAVAGYLLESQYEAVSGIVNPVATLVVVGLVGWYLWRVATYRRRVPLEE</sequence>
<name>A0A4V5NNA5_9RHOB</name>
<evidence type="ECO:0000256" key="4">
    <source>
        <dbReference type="ARBA" id="ARBA00022989"/>
    </source>
</evidence>
<feature type="transmembrane region" description="Helical" evidence="6">
    <location>
        <begin position="140"/>
        <end position="162"/>
    </location>
</feature>
<dbReference type="Pfam" id="PF09335">
    <property type="entry name" value="VTT_dom"/>
    <property type="match status" value="1"/>
</dbReference>
<feature type="domain" description="VTT" evidence="7">
    <location>
        <begin position="30"/>
        <end position="160"/>
    </location>
</feature>
<reference evidence="8 9" key="1">
    <citation type="submission" date="2019-04" db="EMBL/GenBank/DDBJ databases">
        <title>Crypto-aerobic microbial life in anoxic (sulfidic) marine sediments.</title>
        <authorList>
            <person name="Bhattacharya S."/>
            <person name="Roy C."/>
            <person name="Mondal N."/>
            <person name="Sarkar J."/>
            <person name="Mandal S."/>
            <person name="Rameez M.J."/>
            <person name="Ghosh W."/>
        </authorList>
    </citation>
    <scope>NUCLEOTIDE SEQUENCE [LARGE SCALE GENOMIC DNA]</scope>
    <source>
        <strain evidence="8 9">SBBC</strain>
    </source>
</reference>
<dbReference type="GO" id="GO:0005886">
    <property type="term" value="C:plasma membrane"/>
    <property type="evidence" value="ECO:0007669"/>
    <property type="project" value="UniProtKB-SubCell"/>
</dbReference>
<dbReference type="PANTHER" id="PTHR42709:SF6">
    <property type="entry name" value="UNDECAPRENYL PHOSPHATE TRANSPORTER A"/>
    <property type="match status" value="1"/>
</dbReference>
<evidence type="ECO:0000256" key="2">
    <source>
        <dbReference type="ARBA" id="ARBA00022475"/>
    </source>
</evidence>
<accession>A0A4V5NNA5</accession>
<evidence type="ECO:0000313" key="8">
    <source>
        <dbReference type="EMBL" id="TKA94597.1"/>
    </source>
</evidence>
<keyword evidence="4 6" id="KW-1133">Transmembrane helix</keyword>
<keyword evidence="5 6" id="KW-0472">Membrane</keyword>
<dbReference type="EMBL" id="SWAU01000319">
    <property type="protein sequence ID" value="TKA94597.1"/>
    <property type="molecule type" value="Genomic_DNA"/>
</dbReference>